<accession>A0AAV2QZB2</accession>
<dbReference type="SUPFAM" id="SSF49879">
    <property type="entry name" value="SMAD/FHA domain"/>
    <property type="match status" value="1"/>
</dbReference>
<feature type="domain" description="FHA" evidence="1">
    <location>
        <begin position="82"/>
        <end position="117"/>
    </location>
</feature>
<reference evidence="2 3" key="1">
    <citation type="submission" date="2024-05" db="EMBL/GenBank/DDBJ databases">
        <authorList>
            <person name="Wallberg A."/>
        </authorList>
    </citation>
    <scope>NUCLEOTIDE SEQUENCE [LARGE SCALE GENOMIC DNA]</scope>
</reference>
<protein>
    <recommendedName>
        <fullName evidence="1">FHA domain-containing protein</fullName>
    </recommendedName>
</protein>
<dbReference type="InterPro" id="IPR008984">
    <property type="entry name" value="SMAD_FHA_dom_sf"/>
</dbReference>
<dbReference type="AlphaFoldDB" id="A0AAV2QZB2"/>
<evidence type="ECO:0000313" key="2">
    <source>
        <dbReference type="EMBL" id="CAL4102295.1"/>
    </source>
</evidence>
<name>A0AAV2QZB2_MEGNR</name>
<organism evidence="2 3">
    <name type="scientific">Meganyctiphanes norvegica</name>
    <name type="common">Northern krill</name>
    <name type="synonym">Thysanopoda norvegica</name>
    <dbReference type="NCBI Taxonomy" id="48144"/>
    <lineage>
        <taxon>Eukaryota</taxon>
        <taxon>Metazoa</taxon>
        <taxon>Ecdysozoa</taxon>
        <taxon>Arthropoda</taxon>
        <taxon>Crustacea</taxon>
        <taxon>Multicrustacea</taxon>
        <taxon>Malacostraca</taxon>
        <taxon>Eumalacostraca</taxon>
        <taxon>Eucarida</taxon>
        <taxon>Euphausiacea</taxon>
        <taxon>Euphausiidae</taxon>
        <taxon>Meganyctiphanes</taxon>
    </lineage>
</organism>
<sequence length="146" mass="16820">MVSHKNVIESSQSHLERKGMTPIRNLMEIILNQIPHEDLTSIILYHSLQFPSIRLDKLGLNVWPYGLSSSAFHKIDKEWIAISKAHFSLYRDQLGSPKEVYLKDLSFNGTYINGREVGKNKKSVLRNTDRITLATKETAKGFRFFD</sequence>
<evidence type="ECO:0000259" key="1">
    <source>
        <dbReference type="PROSITE" id="PS50006"/>
    </source>
</evidence>
<dbReference type="Pfam" id="PF00498">
    <property type="entry name" value="FHA"/>
    <property type="match status" value="1"/>
</dbReference>
<dbReference type="Proteomes" id="UP001497623">
    <property type="component" value="Unassembled WGS sequence"/>
</dbReference>
<proteinExistence type="predicted"/>
<feature type="non-terminal residue" evidence="2">
    <location>
        <position position="146"/>
    </location>
</feature>
<keyword evidence="3" id="KW-1185">Reference proteome</keyword>
<comment type="caution">
    <text evidence="2">The sequence shown here is derived from an EMBL/GenBank/DDBJ whole genome shotgun (WGS) entry which is preliminary data.</text>
</comment>
<dbReference type="PROSITE" id="PS50006">
    <property type="entry name" value="FHA_DOMAIN"/>
    <property type="match status" value="1"/>
</dbReference>
<dbReference type="EMBL" id="CAXKWB010011788">
    <property type="protein sequence ID" value="CAL4102295.1"/>
    <property type="molecule type" value="Genomic_DNA"/>
</dbReference>
<evidence type="ECO:0000313" key="3">
    <source>
        <dbReference type="Proteomes" id="UP001497623"/>
    </source>
</evidence>
<dbReference type="InterPro" id="IPR000253">
    <property type="entry name" value="FHA_dom"/>
</dbReference>
<gene>
    <name evidence="2" type="ORF">MNOR_LOCUS17275</name>
</gene>
<dbReference type="Gene3D" id="2.60.200.20">
    <property type="match status" value="1"/>
</dbReference>